<evidence type="ECO:0000313" key="11">
    <source>
        <dbReference type="Proteomes" id="UP001213907"/>
    </source>
</evidence>
<dbReference type="RefSeq" id="WP_275246573.1">
    <property type="nucleotide sequence ID" value="NZ_BAABDX010000001.1"/>
</dbReference>
<dbReference type="InterPro" id="IPR050086">
    <property type="entry name" value="MetN_ABC_transporter-like"/>
</dbReference>
<dbReference type="PANTHER" id="PTHR43166">
    <property type="entry name" value="AMINO ACID IMPORT ATP-BINDING PROTEIN"/>
    <property type="match status" value="1"/>
</dbReference>
<dbReference type="Gene3D" id="3.40.50.300">
    <property type="entry name" value="P-loop containing nucleotide triphosphate hydrolases"/>
    <property type="match status" value="1"/>
</dbReference>
<keyword evidence="6" id="KW-1278">Translocase</keyword>
<dbReference type="Proteomes" id="UP001213907">
    <property type="component" value="Chromosome"/>
</dbReference>
<keyword evidence="2" id="KW-0813">Transport</keyword>
<dbReference type="SUPFAM" id="SSF52540">
    <property type="entry name" value="P-loop containing nucleoside triphosphate hydrolases"/>
    <property type="match status" value="1"/>
</dbReference>
<gene>
    <name evidence="10" type="primary">phnC</name>
    <name evidence="10" type="ORF">AFIC_002511</name>
</gene>
<evidence type="ECO:0000256" key="6">
    <source>
        <dbReference type="ARBA" id="ARBA00022967"/>
    </source>
</evidence>
<keyword evidence="11" id="KW-1185">Reference proteome</keyword>
<evidence type="ECO:0000256" key="8">
    <source>
        <dbReference type="ARBA" id="ARBA00024722"/>
    </source>
</evidence>
<dbReference type="InterPro" id="IPR027417">
    <property type="entry name" value="P-loop_NTPase"/>
</dbReference>
<dbReference type="EMBL" id="CP113162">
    <property type="protein sequence ID" value="WEF50952.1"/>
    <property type="molecule type" value="Genomic_DNA"/>
</dbReference>
<evidence type="ECO:0000256" key="2">
    <source>
        <dbReference type="ARBA" id="ARBA00022448"/>
    </source>
</evidence>
<evidence type="ECO:0000256" key="5">
    <source>
        <dbReference type="ARBA" id="ARBA00022840"/>
    </source>
</evidence>
<dbReference type="InterPro" id="IPR003593">
    <property type="entry name" value="AAA+_ATPase"/>
</dbReference>
<sequence>MKIAGLTKAFDGHAAIAQVSFDVHDGEFVAVLGPSGAGKTTLFRCMTGLLAPDDGSVRIDNNDIAAMRAHSRRRLAVVFQQFNLVNRLTALENVLAGRLGYVPAWRGWLRRFTRADRLLALECLDRVGLLAQAGQRADTLSGGQQQRVAIARALAQQPSLIVADEPVASLDPNASAGVLELLRGIARTDGVGVICSLHQVHFARAYADRIIGLSYGRIVIDVPSAKFDQAAYETLYGSQNPASADPTSV</sequence>
<keyword evidence="4" id="KW-0547">Nucleotide-binding</keyword>
<evidence type="ECO:0000259" key="9">
    <source>
        <dbReference type="PROSITE" id="PS50893"/>
    </source>
</evidence>
<evidence type="ECO:0000313" key="10">
    <source>
        <dbReference type="EMBL" id="WEF50952.1"/>
    </source>
</evidence>
<evidence type="ECO:0000256" key="3">
    <source>
        <dbReference type="ARBA" id="ARBA00022475"/>
    </source>
</evidence>
<comment type="similarity">
    <text evidence="1">Belongs to the ABC transporter superfamily.</text>
</comment>
<evidence type="ECO:0000256" key="1">
    <source>
        <dbReference type="ARBA" id="ARBA00005417"/>
    </source>
</evidence>
<dbReference type="PANTHER" id="PTHR43166:SF6">
    <property type="entry name" value="PHOSPHONATES IMPORT ATP-BINDING PROTEIN PHNC"/>
    <property type="match status" value="1"/>
</dbReference>
<dbReference type="GO" id="GO:0005524">
    <property type="term" value="F:ATP binding"/>
    <property type="evidence" value="ECO:0007669"/>
    <property type="project" value="UniProtKB-KW"/>
</dbReference>
<keyword evidence="7" id="KW-0472">Membrane</keyword>
<dbReference type="InterPro" id="IPR017871">
    <property type="entry name" value="ABC_transporter-like_CS"/>
</dbReference>
<dbReference type="PROSITE" id="PS00211">
    <property type="entry name" value="ABC_TRANSPORTER_1"/>
    <property type="match status" value="1"/>
</dbReference>
<name>A0ABY8BRB2_AFICR</name>
<evidence type="ECO:0000256" key="4">
    <source>
        <dbReference type="ARBA" id="ARBA00022741"/>
    </source>
</evidence>
<dbReference type="SMART" id="SM00382">
    <property type="entry name" value="AAA"/>
    <property type="match status" value="1"/>
</dbReference>
<dbReference type="PROSITE" id="PS50893">
    <property type="entry name" value="ABC_TRANSPORTER_2"/>
    <property type="match status" value="1"/>
</dbReference>
<comment type="function">
    <text evidence="8">Involved in beta-(1--&gt;2)glucan export. Transmembrane domains (TMD) form a pore in the inner membrane and the ATP-binding domain (NBD) is responsible for energy generation.</text>
</comment>
<proteinExistence type="inferred from homology"/>
<dbReference type="CDD" id="cd03256">
    <property type="entry name" value="ABC_PhnC_transporter"/>
    <property type="match status" value="1"/>
</dbReference>
<keyword evidence="3" id="KW-1003">Cell membrane</keyword>
<reference evidence="10 11" key="1">
    <citation type="submission" date="2022-11" db="EMBL/GenBank/DDBJ databases">
        <authorList>
            <person name="Siebert D."/>
            <person name="Busche T."/>
            <person name="Saydam E."/>
            <person name="Kalinowski J."/>
            <person name="Ruckert C."/>
            <person name="Blombach B."/>
        </authorList>
    </citation>
    <scope>NUCLEOTIDE SEQUENCE [LARGE SCALE GENOMIC DNA]</scope>
    <source>
        <strain evidence="10 11">DSM 1083</strain>
    </source>
</reference>
<dbReference type="Pfam" id="PF00005">
    <property type="entry name" value="ABC_tran"/>
    <property type="match status" value="1"/>
</dbReference>
<evidence type="ECO:0000256" key="7">
    <source>
        <dbReference type="ARBA" id="ARBA00023136"/>
    </source>
</evidence>
<accession>A0ABY8BRB2</accession>
<organism evidence="10 11">
    <name type="scientific">Afipia carboxydohydrogena</name>
    <name type="common">Pseudomonas carboxydohydrogena</name>
    <dbReference type="NCBI Taxonomy" id="290"/>
    <lineage>
        <taxon>Bacteria</taxon>
        <taxon>Pseudomonadati</taxon>
        <taxon>Pseudomonadota</taxon>
        <taxon>Alphaproteobacteria</taxon>
        <taxon>Hyphomicrobiales</taxon>
        <taxon>Nitrobacteraceae</taxon>
        <taxon>Afipia</taxon>
    </lineage>
</organism>
<protein>
    <submittedName>
        <fullName evidence="10">Phosphonate ABC transporter ATP-binding protein</fullName>
    </submittedName>
</protein>
<dbReference type="InterPro" id="IPR012693">
    <property type="entry name" value="ABC_transpr_PhnC"/>
</dbReference>
<feature type="domain" description="ABC transporter" evidence="9">
    <location>
        <begin position="1"/>
        <end position="240"/>
    </location>
</feature>
<keyword evidence="5 10" id="KW-0067">ATP-binding</keyword>
<dbReference type="InterPro" id="IPR003439">
    <property type="entry name" value="ABC_transporter-like_ATP-bd"/>
</dbReference>
<dbReference type="NCBIfam" id="TIGR02315">
    <property type="entry name" value="ABC_phnC"/>
    <property type="match status" value="1"/>
</dbReference>